<comment type="caution">
    <text evidence="1">The sequence shown here is derived from an EMBL/GenBank/DDBJ whole genome shotgun (WGS) entry which is preliminary data.</text>
</comment>
<gene>
    <name evidence="1" type="ORF">RHMOL_Rhmol07G0180000</name>
</gene>
<name>A0ACC0N321_RHOML</name>
<organism evidence="1 2">
    <name type="scientific">Rhododendron molle</name>
    <name type="common">Chinese azalea</name>
    <name type="synonym">Azalea mollis</name>
    <dbReference type="NCBI Taxonomy" id="49168"/>
    <lineage>
        <taxon>Eukaryota</taxon>
        <taxon>Viridiplantae</taxon>
        <taxon>Streptophyta</taxon>
        <taxon>Embryophyta</taxon>
        <taxon>Tracheophyta</taxon>
        <taxon>Spermatophyta</taxon>
        <taxon>Magnoliopsida</taxon>
        <taxon>eudicotyledons</taxon>
        <taxon>Gunneridae</taxon>
        <taxon>Pentapetalae</taxon>
        <taxon>asterids</taxon>
        <taxon>Ericales</taxon>
        <taxon>Ericaceae</taxon>
        <taxon>Ericoideae</taxon>
        <taxon>Rhodoreae</taxon>
        <taxon>Rhododendron</taxon>
    </lineage>
</organism>
<dbReference type="Proteomes" id="UP001062846">
    <property type="component" value="Chromosome 7"/>
</dbReference>
<protein>
    <submittedName>
        <fullName evidence="1">Uncharacterized protein</fullName>
    </submittedName>
</protein>
<keyword evidence="2" id="KW-1185">Reference proteome</keyword>
<sequence>MICCSSVSMGLVVVAVVGSQIRSLSSRSFSCRYCWLCSVALFWVFGGCRSVAVVLTMEGGGAVRRVGRRGCLSNTMLWMRGTDCPSYVTVWWLMGQW</sequence>
<dbReference type="EMBL" id="CM046394">
    <property type="protein sequence ID" value="KAI8547251.1"/>
    <property type="molecule type" value="Genomic_DNA"/>
</dbReference>
<accession>A0ACC0N321</accession>
<evidence type="ECO:0000313" key="2">
    <source>
        <dbReference type="Proteomes" id="UP001062846"/>
    </source>
</evidence>
<reference evidence="1" key="1">
    <citation type="submission" date="2022-02" db="EMBL/GenBank/DDBJ databases">
        <title>Plant Genome Project.</title>
        <authorList>
            <person name="Zhang R.-G."/>
        </authorList>
    </citation>
    <scope>NUCLEOTIDE SEQUENCE</scope>
    <source>
        <strain evidence="1">AT1</strain>
    </source>
</reference>
<proteinExistence type="predicted"/>
<evidence type="ECO:0000313" key="1">
    <source>
        <dbReference type="EMBL" id="KAI8547251.1"/>
    </source>
</evidence>